<reference evidence="3 4" key="1">
    <citation type="submission" date="2022-10" db="EMBL/GenBank/DDBJ databases">
        <title>Draft genome sequence of Streptomyces sp. YSPA8.</title>
        <authorList>
            <person name="Moriuchi R."/>
            <person name="Dohra H."/>
            <person name="Yamamura H."/>
            <person name="Kodani S."/>
        </authorList>
    </citation>
    <scope>NUCLEOTIDE SEQUENCE [LARGE SCALE GENOMIC DNA]</scope>
    <source>
        <strain evidence="3 4">YSPA8</strain>
    </source>
</reference>
<feature type="region of interest" description="Disordered" evidence="1">
    <location>
        <begin position="60"/>
        <end position="94"/>
    </location>
</feature>
<evidence type="ECO:0000313" key="4">
    <source>
        <dbReference type="Proteomes" id="UP001291653"/>
    </source>
</evidence>
<accession>A0ABQ5P697</accession>
<keyword evidence="4" id="KW-1185">Reference proteome</keyword>
<dbReference type="EMBL" id="BSBI01000013">
    <property type="protein sequence ID" value="GLF98118.1"/>
    <property type="molecule type" value="Genomic_DNA"/>
</dbReference>
<dbReference type="Pfam" id="PF19575">
    <property type="entry name" value="HTH_58"/>
    <property type="match status" value="1"/>
</dbReference>
<protein>
    <recommendedName>
        <fullName evidence="2">Helix-turn-helix domain-containing protein</fullName>
    </recommendedName>
</protein>
<dbReference type="Proteomes" id="UP001291653">
    <property type="component" value="Unassembled WGS sequence"/>
</dbReference>
<organism evidence="3 4">
    <name type="scientific">Streptomyces yaizuensis</name>
    <dbReference type="NCBI Taxonomy" id="2989713"/>
    <lineage>
        <taxon>Bacteria</taxon>
        <taxon>Bacillati</taxon>
        <taxon>Actinomycetota</taxon>
        <taxon>Actinomycetes</taxon>
        <taxon>Kitasatosporales</taxon>
        <taxon>Streptomycetaceae</taxon>
        <taxon>Streptomyces</taxon>
    </lineage>
</organism>
<evidence type="ECO:0000256" key="1">
    <source>
        <dbReference type="SAM" id="MobiDB-lite"/>
    </source>
</evidence>
<sequence>MPPTTDTLPVFPRGLLRPAEREAFAATVLAAYRTRSIRAIAGRTGRSYGSVHAVLADAGVLRPRGHPGRPSATTPAPSQRLAGSSRDRRRRTRS</sequence>
<name>A0ABQ5P697_9ACTN</name>
<feature type="domain" description="Helix-turn-helix" evidence="2">
    <location>
        <begin position="19"/>
        <end position="69"/>
    </location>
</feature>
<evidence type="ECO:0000313" key="3">
    <source>
        <dbReference type="EMBL" id="GLF98118.1"/>
    </source>
</evidence>
<proteinExistence type="predicted"/>
<dbReference type="InterPro" id="IPR045745">
    <property type="entry name" value="HTH_58_Actinobacteria-type"/>
</dbReference>
<gene>
    <name evidence="3" type="ORF">SYYSPA8_27495</name>
</gene>
<evidence type="ECO:0000259" key="2">
    <source>
        <dbReference type="Pfam" id="PF19575"/>
    </source>
</evidence>
<dbReference type="RefSeq" id="WP_323450106.1">
    <property type="nucleotide sequence ID" value="NZ_BSBI01000013.1"/>
</dbReference>
<comment type="caution">
    <text evidence="3">The sequence shown here is derived from an EMBL/GenBank/DDBJ whole genome shotgun (WGS) entry which is preliminary data.</text>
</comment>